<dbReference type="EMBL" id="CP060139">
    <property type="protein sequence ID" value="QNR23243.1"/>
    <property type="molecule type" value="Genomic_DNA"/>
</dbReference>
<dbReference type="Proteomes" id="UP000516305">
    <property type="component" value="Chromosome"/>
</dbReference>
<keyword evidence="2" id="KW-0813">Transport</keyword>
<dbReference type="InterPro" id="IPR003439">
    <property type="entry name" value="ABC_transporter-like_ATP-bd"/>
</dbReference>
<keyword evidence="5 7" id="KW-0067">ATP-binding</keyword>
<evidence type="ECO:0000313" key="7">
    <source>
        <dbReference type="EMBL" id="QNR23243.1"/>
    </source>
</evidence>
<dbReference type="PANTHER" id="PTHR42711:SF5">
    <property type="entry name" value="ABC TRANSPORTER ATP-BINDING PROTEIN NATA"/>
    <property type="match status" value="1"/>
</dbReference>
<dbReference type="KEGG" id="chyd:H4K34_12770"/>
<dbReference type="InterPro" id="IPR027417">
    <property type="entry name" value="P-loop_NTPase"/>
</dbReference>
<name>A0A7H0VBZ5_9FLAO</name>
<dbReference type="RefSeq" id="WP_210757773.1">
    <property type="nucleotide sequence ID" value="NZ_CP060139.1"/>
</dbReference>
<dbReference type="InterPro" id="IPR050763">
    <property type="entry name" value="ABC_transporter_ATP-binding"/>
</dbReference>
<dbReference type="PROSITE" id="PS00211">
    <property type="entry name" value="ABC_TRANSPORTER_1"/>
    <property type="match status" value="1"/>
</dbReference>
<dbReference type="InterPro" id="IPR003593">
    <property type="entry name" value="AAA+_ATPase"/>
</dbReference>
<dbReference type="SMART" id="SM00382">
    <property type="entry name" value="AAA"/>
    <property type="match status" value="1"/>
</dbReference>
<keyword evidence="3" id="KW-0536">Nodulation</keyword>
<dbReference type="PANTHER" id="PTHR42711">
    <property type="entry name" value="ABC TRANSPORTER ATP-BINDING PROTEIN"/>
    <property type="match status" value="1"/>
</dbReference>
<reference evidence="7 8" key="1">
    <citation type="submission" date="2020-08" db="EMBL/GenBank/DDBJ databases">
        <title>Croceimicrobium hydrocarbonivorans gen. nov., sp. nov., a novel marine bacterium isolated from a bacterial consortium that degrades polyethylene terephthalate.</title>
        <authorList>
            <person name="Liu R."/>
        </authorList>
    </citation>
    <scope>NUCLEOTIDE SEQUENCE [LARGE SCALE GENOMIC DNA]</scope>
    <source>
        <strain evidence="7 8">A20-9</strain>
    </source>
</reference>
<dbReference type="InterPro" id="IPR017871">
    <property type="entry name" value="ABC_transporter-like_CS"/>
</dbReference>
<dbReference type="SUPFAM" id="SSF52540">
    <property type="entry name" value="P-loop containing nucleoside triphosphate hydrolases"/>
    <property type="match status" value="1"/>
</dbReference>
<evidence type="ECO:0000256" key="2">
    <source>
        <dbReference type="ARBA" id="ARBA00022448"/>
    </source>
</evidence>
<comment type="similarity">
    <text evidence="1">Belongs to the ABC transporter superfamily.</text>
</comment>
<evidence type="ECO:0000256" key="5">
    <source>
        <dbReference type="ARBA" id="ARBA00022840"/>
    </source>
</evidence>
<dbReference type="AlphaFoldDB" id="A0A7H0VBZ5"/>
<keyword evidence="4" id="KW-0547">Nucleotide-binding</keyword>
<dbReference type="Pfam" id="PF00005">
    <property type="entry name" value="ABC_tran"/>
    <property type="match status" value="1"/>
</dbReference>
<evidence type="ECO:0000259" key="6">
    <source>
        <dbReference type="PROSITE" id="PS50893"/>
    </source>
</evidence>
<dbReference type="Gene3D" id="3.40.50.300">
    <property type="entry name" value="P-loop containing nucleotide triphosphate hydrolases"/>
    <property type="match status" value="1"/>
</dbReference>
<protein>
    <submittedName>
        <fullName evidence="7">ABC transporter ATP-binding protein</fullName>
    </submittedName>
</protein>
<sequence length="310" mass="34800">MEVRVEHISKRYQKPEVQALKDISFEVEKGELFGLIGPDGAGKSTLFRILTTLLLPDEGQAEVAGFDVRKDLRALRSAVGYMPGRFSLYQDLSIEENLRFFATLFGTTIEANYDLIKDIYVQIEPFKDRRAGQLSGGMKQKLALCCALIHRPKVLFLDEPTTGVDAVSRKEFWQMLKGLQAEGISILVSTPYMDEASLCDRIALIQEGQILSIDQPKGLQEKYPRPLFALRAQGMNQLLDSLRDKPELASVYAFGEYHHLSFKEQSPQGMEALLADLRDQGFQDLEAHSIEAGVEDCFIELMQKSDGSSN</sequence>
<evidence type="ECO:0000313" key="8">
    <source>
        <dbReference type="Proteomes" id="UP000516305"/>
    </source>
</evidence>
<accession>A0A7H0VBZ5</accession>
<dbReference type="GO" id="GO:0005524">
    <property type="term" value="F:ATP binding"/>
    <property type="evidence" value="ECO:0007669"/>
    <property type="project" value="UniProtKB-KW"/>
</dbReference>
<evidence type="ECO:0000256" key="4">
    <source>
        <dbReference type="ARBA" id="ARBA00022741"/>
    </source>
</evidence>
<feature type="domain" description="ABC transporter" evidence="6">
    <location>
        <begin position="3"/>
        <end position="232"/>
    </location>
</feature>
<keyword evidence="8" id="KW-1185">Reference proteome</keyword>
<evidence type="ECO:0000256" key="1">
    <source>
        <dbReference type="ARBA" id="ARBA00005417"/>
    </source>
</evidence>
<proteinExistence type="inferred from homology"/>
<organism evidence="7 8">
    <name type="scientific">Croceimicrobium hydrocarbonivorans</name>
    <dbReference type="NCBI Taxonomy" id="2761580"/>
    <lineage>
        <taxon>Bacteria</taxon>
        <taxon>Pseudomonadati</taxon>
        <taxon>Bacteroidota</taxon>
        <taxon>Flavobacteriia</taxon>
        <taxon>Flavobacteriales</taxon>
        <taxon>Owenweeksiaceae</taxon>
        <taxon>Croceimicrobium</taxon>
    </lineage>
</organism>
<gene>
    <name evidence="7" type="ORF">H4K34_12770</name>
</gene>
<dbReference type="PROSITE" id="PS50893">
    <property type="entry name" value="ABC_TRANSPORTER_2"/>
    <property type="match status" value="1"/>
</dbReference>
<dbReference type="CDD" id="cd03230">
    <property type="entry name" value="ABC_DR_subfamily_A"/>
    <property type="match status" value="1"/>
</dbReference>
<evidence type="ECO:0000256" key="3">
    <source>
        <dbReference type="ARBA" id="ARBA00022458"/>
    </source>
</evidence>
<dbReference type="GO" id="GO:0016887">
    <property type="term" value="F:ATP hydrolysis activity"/>
    <property type="evidence" value="ECO:0007669"/>
    <property type="project" value="InterPro"/>
</dbReference>